<feature type="transmembrane region" description="Helical" evidence="6">
    <location>
        <begin position="7"/>
        <end position="27"/>
    </location>
</feature>
<gene>
    <name evidence="8" type="ORF">RI845_06555</name>
</gene>
<feature type="transmembrane region" description="Helical" evidence="6">
    <location>
        <begin position="33"/>
        <end position="52"/>
    </location>
</feature>
<keyword evidence="3 6" id="KW-0812">Transmembrane</keyword>
<evidence type="ECO:0000256" key="5">
    <source>
        <dbReference type="ARBA" id="ARBA00023136"/>
    </source>
</evidence>
<proteinExistence type="predicted"/>
<feature type="transmembrane region" description="Helical" evidence="6">
    <location>
        <begin position="240"/>
        <end position="259"/>
    </location>
</feature>
<evidence type="ECO:0000313" key="8">
    <source>
        <dbReference type="EMBL" id="WNC69796.1"/>
    </source>
</evidence>
<feature type="transmembrane region" description="Helical" evidence="6">
    <location>
        <begin position="208"/>
        <end position="228"/>
    </location>
</feature>
<dbReference type="EMBL" id="CP134146">
    <property type="protein sequence ID" value="WNC69796.1"/>
    <property type="molecule type" value="Genomic_DNA"/>
</dbReference>
<evidence type="ECO:0000256" key="4">
    <source>
        <dbReference type="ARBA" id="ARBA00022989"/>
    </source>
</evidence>
<keyword evidence="9" id="KW-1185">Reference proteome</keyword>
<organism evidence="8 9">
    <name type="scientific">Thalassotalea nanhaiensis</name>
    <dbReference type="NCBI Taxonomy" id="3065648"/>
    <lineage>
        <taxon>Bacteria</taxon>
        <taxon>Pseudomonadati</taxon>
        <taxon>Pseudomonadota</taxon>
        <taxon>Gammaproteobacteria</taxon>
        <taxon>Alteromonadales</taxon>
        <taxon>Colwelliaceae</taxon>
        <taxon>Thalassotalea</taxon>
    </lineage>
</organism>
<keyword evidence="4 6" id="KW-1133">Transmembrane helix</keyword>
<feature type="transmembrane region" description="Helical" evidence="6">
    <location>
        <begin position="64"/>
        <end position="85"/>
    </location>
</feature>
<sequence>MNLSQFITLISLAAIWGASFMLMRIAAPEIGPVALIAARAAIGFITLLPFLLMYKGVRDVVNNWFGIFVVGVTNTAIPFVLLAFATLTLSAGLTSILNATAPIFAGLVAFVWLKERLTFIKTAGLIVGFSGVVVLFVGKGNLSFDDTAIAIIAGLIAALNYGYAACYTKKKLTGVSTIAIATGSQFFAAIVYIPFLPATWPTMPVSSLAMYSTLALGAVCTALAYILYFRLIASLGPEKAITVAYLIPVFGVIWGVLFLQEIVTLSMLMGAALILFGVSMTTGMLKMKTSKSNN</sequence>
<dbReference type="Pfam" id="PF00892">
    <property type="entry name" value="EamA"/>
    <property type="match status" value="2"/>
</dbReference>
<name>A0ABY9TLS6_9GAMM</name>
<evidence type="ECO:0000256" key="6">
    <source>
        <dbReference type="SAM" id="Phobius"/>
    </source>
</evidence>
<dbReference type="SUPFAM" id="SSF103481">
    <property type="entry name" value="Multidrug resistance efflux transporter EmrE"/>
    <property type="match status" value="2"/>
</dbReference>
<dbReference type="RefSeq" id="WP_348388938.1">
    <property type="nucleotide sequence ID" value="NZ_CP134146.1"/>
</dbReference>
<dbReference type="InterPro" id="IPR000620">
    <property type="entry name" value="EamA_dom"/>
</dbReference>
<dbReference type="PANTHER" id="PTHR32322:SF18">
    <property type="entry name" value="S-ADENOSYLMETHIONINE_S-ADENOSYLHOMOCYSTEINE TRANSPORTER"/>
    <property type="match status" value="1"/>
</dbReference>
<comment type="subcellular location">
    <subcellularLocation>
        <location evidence="1">Cell membrane</location>
        <topology evidence="1">Multi-pass membrane protein</topology>
    </subcellularLocation>
</comment>
<evidence type="ECO:0000256" key="3">
    <source>
        <dbReference type="ARBA" id="ARBA00022692"/>
    </source>
</evidence>
<evidence type="ECO:0000256" key="2">
    <source>
        <dbReference type="ARBA" id="ARBA00022475"/>
    </source>
</evidence>
<dbReference type="PANTHER" id="PTHR32322">
    <property type="entry name" value="INNER MEMBRANE TRANSPORTER"/>
    <property type="match status" value="1"/>
</dbReference>
<feature type="transmembrane region" description="Helical" evidence="6">
    <location>
        <begin position="178"/>
        <end position="196"/>
    </location>
</feature>
<feature type="transmembrane region" description="Helical" evidence="6">
    <location>
        <begin position="125"/>
        <end position="142"/>
    </location>
</feature>
<dbReference type="InterPro" id="IPR037185">
    <property type="entry name" value="EmrE-like"/>
</dbReference>
<feature type="transmembrane region" description="Helical" evidence="6">
    <location>
        <begin position="91"/>
        <end position="113"/>
    </location>
</feature>
<keyword evidence="5 6" id="KW-0472">Membrane</keyword>
<evidence type="ECO:0000313" key="9">
    <source>
        <dbReference type="Proteomes" id="UP001248581"/>
    </source>
</evidence>
<feature type="domain" description="EamA" evidence="7">
    <location>
        <begin position="7"/>
        <end position="136"/>
    </location>
</feature>
<protein>
    <submittedName>
        <fullName evidence="8">DMT family transporter</fullName>
    </submittedName>
</protein>
<dbReference type="Proteomes" id="UP001248581">
    <property type="component" value="Chromosome"/>
</dbReference>
<dbReference type="InterPro" id="IPR050638">
    <property type="entry name" value="AA-Vitamin_Transporters"/>
</dbReference>
<accession>A0ABY9TLS6</accession>
<feature type="transmembrane region" description="Helical" evidence="6">
    <location>
        <begin position="148"/>
        <end position="166"/>
    </location>
</feature>
<evidence type="ECO:0000256" key="1">
    <source>
        <dbReference type="ARBA" id="ARBA00004651"/>
    </source>
</evidence>
<feature type="transmembrane region" description="Helical" evidence="6">
    <location>
        <begin position="265"/>
        <end position="285"/>
    </location>
</feature>
<reference evidence="9" key="1">
    <citation type="submission" date="2023-09" db="EMBL/GenBank/DDBJ databases">
        <authorList>
            <person name="Li S."/>
            <person name="Li X."/>
            <person name="Zhang C."/>
            <person name="Zhao Z."/>
        </authorList>
    </citation>
    <scope>NUCLEOTIDE SEQUENCE [LARGE SCALE GENOMIC DNA]</scope>
    <source>
        <strain evidence="9">SQ345</strain>
    </source>
</reference>
<evidence type="ECO:0000259" key="7">
    <source>
        <dbReference type="Pfam" id="PF00892"/>
    </source>
</evidence>
<feature type="domain" description="EamA" evidence="7">
    <location>
        <begin position="149"/>
        <end position="281"/>
    </location>
</feature>
<keyword evidence="2" id="KW-1003">Cell membrane</keyword>